<organism evidence="2 3">
    <name type="scientific">Methylomonas rivi</name>
    <dbReference type="NCBI Taxonomy" id="2952226"/>
    <lineage>
        <taxon>Bacteria</taxon>
        <taxon>Pseudomonadati</taxon>
        <taxon>Pseudomonadota</taxon>
        <taxon>Gammaproteobacteria</taxon>
        <taxon>Methylococcales</taxon>
        <taxon>Methylococcaceae</taxon>
        <taxon>Methylomonas</taxon>
    </lineage>
</organism>
<dbReference type="EMBL" id="JANIBK010000012">
    <property type="protein sequence ID" value="MCQ8127649.1"/>
    <property type="molecule type" value="Genomic_DNA"/>
</dbReference>
<dbReference type="SUPFAM" id="SSF88723">
    <property type="entry name" value="PIN domain-like"/>
    <property type="match status" value="1"/>
</dbReference>
<dbReference type="Gene3D" id="3.40.50.1010">
    <property type="entry name" value="5'-nuclease"/>
    <property type="match status" value="1"/>
</dbReference>
<gene>
    <name evidence="2" type="ORF">NP596_04175</name>
</gene>
<name>A0ABT1U1G8_9GAMM</name>
<proteinExistence type="predicted"/>
<evidence type="ECO:0000313" key="3">
    <source>
        <dbReference type="Proteomes" id="UP001524586"/>
    </source>
</evidence>
<evidence type="ECO:0000259" key="1">
    <source>
        <dbReference type="Pfam" id="PF01850"/>
    </source>
</evidence>
<reference evidence="2 3" key="1">
    <citation type="submission" date="2022-07" db="EMBL/GenBank/DDBJ databases">
        <title>Methylomonas rivi sp. nov., Methylomonas rosea sp. nov., Methylomonas aureus sp. nov. and Methylomonas subterranea sp. nov., four novel methanotrophs isolated from a freshwater creek and the deep terrestrial subsurface.</title>
        <authorList>
            <person name="Abin C."/>
            <person name="Sankaranarayanan K."/>
            <person name="Garner C."/>
            <person name="Sindelar R."/>
            <person name="Kotary K."/>
            <person name="Garner R."/>
            <person name="Barclay S."/>
            <person name="Lawson P."/>
            <person name="Krumholz L."/>
        </authorList>
    </citation>
    <scope>NUCLEOTIDE SEQUENCE [LARGE SCALE GENOMIC DNA]</scope>
    <source>
        <strain evidence="2 3">WSC-6</strain>
    </source>
</reference>
<evidence type="ECO:0000313" key="2">
    <source>
        <dbReference type="EMBL" id="MCQ8127649.1"/>
    </source>
</evidence>
<protein>
    <submittedName>
        <fullName evidence="2">DUF5615 family PIN-like protein</fullName>
    </submittedName>
</protein>
<dbReference type="InterPro" id="IPR002716">
    <property type="entry name" value="PIN_dom"/>
</dbReference>
<dbReference type="Proteomes" id="UP001524586">
    <property type="component" value="Unassembled WGS sequence"/>
</dbReference>
<comment type="caution">
    <text evidence="2">The sequence shown here is derived from an EMBL/GenBank/DDBJ whole genome shotgun (WGS) entry which is preliminary data.</text>
</comment>
<dbReference type="Pfam" id="PF01850">
    <property type="entry name" value="PIN"/>
    <property type="match status" value="1"/>
</dbReference>
<accession>A0ABT1U1G8</accession>
<dbReference type="InterPro" id="IPR029060">
    <property type="entry name" value="PIN-like_dom_sf"/>
</dbReference>
<dbReference type="RefSeq" id="WP_256613986.1">
    <property type="nucleotide sequence ID" value="NZ_JANIBK010000012.1"/>
</dbReference>
<sequence>MSLRITPANIGAVQGRPLFFDTNVLLYLFGSTSSTWANTYSSVFSQCLKMGNDLCVDVTVLSEFINRFLRIEYENYLRTKGLNKQQVNFKSFRSEPEGTQASQDVETIVKGRILNKFALVGKLFDVADINAISLVNSDFNDELIVQTCQQHQCVLVTNDADFSGANVDILTANNKLK</sequence>
<keyword evidence="3" id="KW-1185">Reference proteome</keyword>
<feature type="domain" description="PIN" evidence="1">
    <location>
        <begin position="19"/>
        <end position="163"/>
    </location>
</feature>